<gene>
    <name evidence="1" type="ORF">A4X09_0g6795</name>
</gene>
<evidence type="ECO:0000313" key="2">
    <source>
        <dbReference type="Proteomes" id="UP000078113"/>
    </source>
</evidence>
<dbReference type="EMBL" id="LWDG02000486">
    <property type="protein sequence ID" value="KAE8264995.1"/>
    <property type="molecule type" value="Genomic_DNA"/>
</dbReference>
<reference evidence="1" key="1">
    <citation type="submission" date="2016-04" db="EMBL/GenBank/DDBJ databases">
        <authorList>
            <person name="Nguyen H.D."/>
            <person name="Samba Siva P."/>
            <person name="Cullis J."/>
            <person name="Levesque C.A."/>
            <person name="Hambleton S."/>
        </authorList>
    </citation>
    <scope>NUCLEOTIDE SEQUENCE</scope>
    <source>
        <strain evidence="1">DAOMC 236422</strain>
    </source>
</reference>
<organism evidence="1 2">
    <name type="scientific">Tilletia walkeri</name>
    <dbReference type="NCBI Taxonomy" id="117179"/>
    <lineage>
        <taxon>Eukaryota</taxon>
        <taxon>Fungi</taxon>
        <taxon>Dikarya</taxon>
        <taxon>Basidiomycota</taxon>
        <taxon>Ustilaginomycotina</taxon>
        <taxon>Exobasidiomycetes</taxon>
        <taxon>Tilletiales</taxon>
        <taxon>Tilletiaceae</taxon>
        <taxon>Tilletia</taxon>
    </lineage>
</organism>
<dbReference type="AlphaFoldDB" id="A0A8X7N242"/>
<dbReference type="Proteomes" id="UP000078113">
    <property type="component" value="Unassembled WGS sequence"/>
</dbReference>
<keyword evidence="2" id="KW-1185">Reference proteome</keyword>
<evidence type="ECO:0000313" key="1">
    <source>
        <dbReference type="EMBL" id="KAE8264995.1"/>
    </source>
</evidence>
<accession>A0A8X7N242</accession>
<reference evidence="1" key="2">
    <citation type="journal article" date="2019" name="IMA Fungus">
        <title>Genome sequencing and comparison of five Tilletia species to identify candidate genes for the detection of regulated species infecting wheat.</title>
        <authorList>
            <person name="Nguyen H.D.T."/>
            <person name="Sultana T."/>
            <person name="Kesanakurti P."/>
            <person name="Hambleton S."/>
        </authorList>
    </citation>
    <scope>NUCLEOTIDE SEQUENCE</scope>
    <source>
        <strain evidence="1">DAOMC 236422</strain>
    </source>
</reference>
<proteinExistence type="predicted"/>
<protein>
    <submittedName>
        <fullName evidence="1">Uncharacterized protein</fullName>
    </submittedName>
</protein>
<comment type="caution">
    <text evidence="1">The sequence shown here is derived from an EMBL/GenBank/DDBJ whole genome shotgun (WGS) entry which is preliminary data.</text>
</comment>
<sequence>MFITRASREVDSAARGQYRSEQSFKAATKALVSEVRECAPNSDGARILSKTHWNQVKIQLKAVAKTFRERDEALLQQEQRLCNREQRISRQERNWDTKMEVLLKRQILDRIEEARQLKAHLSTLEWASQARAELAEVKHKDRANQVSRPERYLSECDKTIQNMLEQHISGRIDEARQFKAHLSNLGCAAQARAGLVGVKHRFNVSSSSIHEVLLPAMSSSVETDPYGAYDILDNLVPLSEFCKIPKLSSTMWSESIPRSEVALSHCFLAWRNALLSQLAHDPAAVAHLLGWEHDDDAEDSPCWYEEEDGDGDEDGVNQYVYTTSNVLRESGYESCGQKQKTSRYDAALDRKVAALLTLTIDRHLQILVTGPLSISGIWKGSIYFQVIDNYVNKWY</sequence>
<name>A0A8X7N242_9BASI</name>